<name>A0ABY4DQZ0_9NEIS</name>
<evidence type="ECO:0000313" key="2">
    <source>
        <dbReference type="Proteomes" id="UP000829817"/>
    </source>
</evidence>
<accession>A0ABY4DQZ0</accession>
<proteinExistence type="predicted"/>
<organism evidence="1 2">
    <name type="scientific">Uruburuella testudinis</name>
    <dbReference type="NCBI Taxonomy" id="1282863"/>
    <lineage>
        <taxon>Bacteria</taxon>
        <taxon>Pseudomonadati</taxon>
        <taxon>Pseudomonadota</taxon>
        <taxon>Betaproteobacteria</taxon>
        <taxon>Neisseriales</taxon>
        <taxon>Neisseriaceae</taxon>
        <taxon>Uruburuella</taxon>
    </lineage>
</organism>
<reference evidence="1 2" key="1">
    <citation type="journal article" date="2022" name="Res Sq">
        <title>Evolution of multicellular longitudinally dividing oral cavity symbionts (Neisseriaceae).</title>
        <authorList>
            <person name="Nyongesa S."/>
            <person name="Weber P."/>
            <person name="Bernet E."/>
            <person name="Pullido F."/>
            <person name="Nieckarz M."/>
            <person name="Delaby M."/>
            <person name="Nieves C."/>
            <person name="Viehboeck T."/>
            <person name="Krause N."/>
            <person name="Rivera-Millot A."/>
            <person name="Nakamura A."/>
            <person name="Vischer N."/>
            <person name="VanNieuwenhze M."/>
            <person name="Brun Y."/>
            <person name="Cava F."/>
            <person name="Bulgheresi S."/>
            <person name="Veyrier F."/>
        </authorList>
    </citation>
    <scope>NUCLEOTIDE SEQUENCE [LARGE SCALE GENOMIC DNA]</scope>
    <source>
        <strain evidence="1 2">CCUG 63373m</strain>
    </source>
</reference>
<dbReference type="RefSeq" id="WP_244784216.1">
    <property type="nucleotide sequence ID" value="NZ_CP091508.1"/>
</dbReference>
<protein>
    <submittedName>
        <fullName evidence="1">Uncharacterized protein</fullName>
    </submittedName>
</protein>
<keyword evidence="2" id="KW-1185">Reference proteome</keyword>
<gene>
    <name evidence="1" type="ORF">LVJ83_09190</name>
</gene>
<dbReference type="Proteomes" id="UP000829817">
    <property type="component" value="Chromosome"/>
</dbReference>
<sequence>MPNDFGRLKHVGFEHPTHIVYRMDSVHKNLAPYTGRLKKCFQTAFYHAQ</sequence>
<evidence type="ECO:0000313" key="1">
    <source>
        <dbReference type="EMBL" id="UOO81149.1"/>
    </source>
</evidence>
<dbReference type="EMBL" id="CP091508">
    <property type="protein sequence ID" value="UOO81149.1"/>
    <property type="molecule type" value="Genomic_DNA"/>
</dbReference>